<dbReference type="Pfam" id="PF24513">
    <property type="entry name" value="DUF7593"/>
    <property type="match status" value="1"/>
</dbReference>
<evidence type="ECO:0000256" key="2">
    <source>
        <dbReference type="ARBA" id="ARBA00023043"/>
    </source>
</evidence>
<evidence type="ECO:0000259" key="6">
    <source>
        <dbReference type="Pfam" id="PF24521"/>
    </source>
</evidence>
<dbReference type="Proteomes" id="UP001492380">
    <property type="component" value="Unassembled WGS sequence"/>
</dbReference>
<feature type="compositionally biased region" description="Low complexity" evidence="4">
    <location>
        <begin position="184"/>
        <end position="196"/>
    </location>
</feature>
<dbReference type="SUPFAM" id="SSF48403">
    <property type="entry name" value="Ankyrin repeat"/>
    <property type="match status" value="1"/>
</dbReference>
<dbReference type="Gene3D" id="1.25.40.20">
    <property type="entry name" value="Ankyrin repeat-containing domain"/>
    <property type="match status" value="2"/>
</dbReference>
<feature type="compositionally biased region" description="Pro residues" evidence="4">
    <location>
        <begin position="20"/>
        <end position="29"/>
    </location>
</feature>
<evidence type="ECO:0000256" key="3">
    <source>
        <dbReference type="PROSITE-ProRule" id="PRU00023"/>
    </source>
</evidence>
<feature type="repeat" description="ANK" evidence="3">
    <location>
        <begin position="292"/>
        <end position="313"/>
    </location>
</feature>
<dbReference type="EMBL" id="JBBWRZ010000001">
    <property type="protein sequence ID" value="KAK8246239.1"/>
    <property type="molecule type" value="Genomic_DNA"/>
</dbReference>
<feature type="region of interest" description="Disordered" evidence="4">
    <location>
        <begin position="355"/>
        <end position="376"/>
    </location>
</feature>
<dbReference type="InterPro" id="IPR002110">
    <property type="entry name" value="Ankyrin_rpt"/>
</dbReference>
<feature type="region of interest" description="Disordered" evidence="4">
    <location>
        <begin position="1"/>
        <end position="216"/>
    </location>
</feature>
<feature type="compositionally biased region" description="Basic residues" evidence="4">
    <location>
        <begin position="611"/>
        <end position="622"/>
    </location>
</feature>
<dbReference type="PANTHER" id="PTHR24171:SF8">
    <property type="entry name" value="BRCA1-ASSOCIATED RING DOMAIN PROTEIN 1"/>
    <property type="match status" value="1"/>
</dbReference>
<feature type="compositionally biased region" description="Basic and acidic residues" evidence="4">
    <location>
        <begin position="524"/>
        <end position="572"/>
    </location>
</feature>
<evidence type="ECO:0000313" key="7">
    <source>
        <dbReference type="EMBL" id="KAK8246239.1"/>
    </source>
</evidence>
<evidence type="ECO:0008006" key="9">
    <source>
        <dbReference type="Google" id="ProtNLM"/>
    </source>
</evidence>
<dbReference type="SMART" id="SM00248">
    <property type="entry name" value="ANK"/>
    <property type="match status" value="4"/>
</dbReference>
<evidence type="ECO:0000256" key="4">
    <source>
        <dbReference type="SAM" id="MobiDB-lite"/>
    </source>
</evidence>
<feature type="compositionally biased region" description="Low complexity" evidence="4">
    <location>
        <begin position="152"/>
        <end position="161"/>
    </location>
</feature>
<feature type="domain" description="KRIT1 ARM-repeats" evidence="6">
    <location>
        <begin position="383"/>
        <end position="514"/>
    </location>
</feature>
<dbReference type="Pfam" id="PF24521">
    <property type="entry name" value="Ank_KRIT1"/>
    <property type="match status" value="1"/>
</dbReference>
<feature type="domain" description="DUF7593" evidence="5">
    <location>
        <begin position="704"/>
        <end position="856"/>
    </location>
</feature>
<sequence>MSKVDSNSQSKQPKDDPKPIDTPGPPPVQPASNGLQGANRNGPERVQDLIEKRPPPSGRKASSSSCEHDHPSGKCTHSSASSSARTRSHSPRSRDNRARSSSIADSRKRKLREKESDLEPPRQRHKTEGPGKSSRTPASPLAAGVKIHKRSASTQSTVHSSSGRRRRENTRQEKEWASDDSDESNNSSPHPHNIPSLNRPKRLAQRSMTSPVRAIAPAKRKDAFGATRLLRSCEKGDFEAVRKAFAAAPDELDSPDYAGVTPLQKAALNGHEDIVEFLLDNGCATDGHDWLDNDTPLIDATQNGHLEVVKLLLWKAQVDPLYENKHFKTALQLLDPTIDEAEEIRIELEKAAAEWRKEKKEKSEDESEGKTPRSVEESIVPTLLPNEYNAEVLRIKSEQGDKRAVDELLASGVMPNVACGVAAARGGHDEILSFLLATGLSADHRDPAKHNETPMLVAIRKGHLNVIKLLLAQDDFDPTRRNRDGNTYWEYAKDYEGPNWKEVHRVLKAKYDEVMLTRSSKRLRSPEMRRTDQKSPRRSKHLDQDAHRRTREKEPRPRNLEKRTKDDSESHSKPKKRLISRRELNRQSTRESTSPDASDEDEDEVRGPSRSVRRKTAHHSKTIRSSPPPSSPVETKPEPSPEPMKIEPEPEPEPVKEETPEHVREERRIEAERIAAEKARKEAEEAAERARLEAEKRERERLERMAKLPRSLRRACEKGADRPLRFNLVTKEGGIEYNFLPVHVAKRSEIEPMCPESQRDQLWMLSFQAVGILGLPELDLSTDFPAWERKDVTTSQRHAYLETYDISQLSEDPLFDRQDWPGYDPEKQHAMKQEDKVKFLAMDPLYWIRYDDFIEATKLPKYTHLTPLDMRTAKAKVTTTTETPPPTPKSWSEALFGIKPGPDFERRSHSRSASVGAAA</sequence>
<feature type="compositionally biased region" description="Basic and acidic residues" evidence="4">
    <location>
        <begin position="635"/>
        <end position="669"/>
    </location>
</feature>
<feature type="compositionally biased region" description="Polar residues" evidence="4">
    <location>
        <begin position="30"/>
        <end position="39"/>
    </location>
</feature>
<dbReference type="PROSITE" id="PS50297">
    <property type="entry name" value="ANK_REP_REGION"/>
    <property type="match status" value="2"/>
</dbReference>
<feature type="compositionally biased region" description="Low complexity" evidence="4">
    <location>
        <begin position="76"/>
        <end position="85"/>
    </location>
</feature>
<dbReference type="InterPro" id="IPR056015">
    <property type="entry name" value="DUF7593"/>
</dbReference>
<dbReference type="PANTHER" id="PTHR24171">
    <property type="entry name" value="ANKYRIN REPEAT DOMAIN-CONTAINING PROTEIN 39-RELATED"/>
    <property type="match status" value="1"/>
</dbReference>
<dbReference type="InterPro" id="IPR056485">
    <property type="entry name" value="ARM_KRIT1"/>
</dbReference>
<feature type="region of interest" description="Disordered" evidence="4">
    <location>
        <begin position="877"/>
        <end position="919"/>
    </location>
</feature>
<reference evidence="7 8" key="1">
    <citation type="submission" date="2024-04" db="EMBL/GenBank/DDBJ databases">
        <title>Phyllosticta paracitricarpa is synonymous to the EU quarantine fungus P. citricarpa based on phylogenomic analyses.</title>
        <authorList>
            <consortium name="Lawrence Berkeley National Laboratory"/>
            <person name="Van Ingen-Buijs V.A."/>
            <person name="Van Westerhoven A.C."/>
            <person name="Haridas S."/>
            <person name="Skiadas P."/>
            <person name="Martin F."/>
            <person name="Groenewald J.Z."/>
            <person name="Crous P.W."/>
            <person name="Seidl M.F."/>
        </authorList>
    </citation>
    <scope>NUCLEOTIDE SEQUENCE [LARGE SCALE GENOMIC DNA]</scope>
    <source>
        <strain evidence="7 8">CBS 123374</strain>
    </source>
</reference>
<feature type="repeat" description="ANK" evidence="3">
    <location>
        <begin position="258"/>
        <end position="290"/>
    </location>
</feature>
<evidence type="ECO:0000313" key="8">
    <source>
        <dbReference type="Proteomes" id="UP001492380"/>
    </source>
</evidence>
<dbReference type="PROSITE" id="PS50088">
    <property type="entry name" value="ANK_REPEAT"/>
    <property type="match status" value="2"/>
</dbReference>
<name>A0ABR1Z1E8_9PEZI</name>
<accession>A0ABR1Z1E8</accession>
<gene>
    <name evidence="7" type="ORF">HDK90DRAFT_407228</name>
</gene>
<feature type="compositionally biased region" description="Basic and acidic residues" evidence="4">
    <location>
        <begin position="580"/>
        <end position="589"/>
    </location>
</feature>
<comment type="caution">
    <text evidence="7">The sequence shown here is derived from an EMBL/GenBank/DDBJ whole genome shotgun (WGS) entry which is preliminary data.</text>
</comment>
<evidence type="ECO:0000256" key="1">
    <source>
        <dbReference type="ARBA" id="ARBA00022737"/>
    </source>
</evidence>
<feature type="region of interest" description="Disordered" evidence="4">
    <location>
        <begin position="518"/>
        <end position="669"/>
    </location>
</feature>
<proteinExistence type="predicted"/>
<dbReference type="Pfam" id="PF12796">
    <property type="entry name" value="Ank_2"/>
    <property type="match status" value="1"/>
</dbReference>
<protein>
    <recommendedName>
        <fullName evidence="9">Ankyrin repeat protein</fullName>
    </recommendedName>
</protein>
<dbReference type="InterPro" id="IPR036770">
    <property type="entry name" value="Ankyrin_rpt-contain_sf"/>
</dbReference>
<keyword evidence="1" id="KW-0677">Repeat</keyword>
<keyword evidence="2 3" id="KW-0040">ANK repeat</keyword>
<evidence type="ECO:0000259" key="5">
    <source>
        <dbReference type="Pfam" id="PF24513"/>
    </source>
</evidence>
<organism evidence="7 8">
    <name type="scientific">Phyllosticta capitalensis</name>
    <dbReference type="NCBI Taxonomy" id="121624"/>
    <lineage>
        <taxon>Eukaryota</taxon>
        <taxon>Fungi</taxon>
        <taxon>Dikarya</taxon>
        <taxon>Ascomycota</taxon>
        <taxon>Pezizomycotina</taxon>
        <taxon>Dothideomycetes</taxon>
        <taxon>Dothideomycetes incertae sedis</taxon>
        <taxon>Botryosphaeriales</taxon>
        <taxon>Phyllostictaceae</taxon>
        <taxon>Phyllosticta</taxon>
    </lineage>
</organism>
<feature type="compositionally biased region" description="Basic and acidic residues" evidence="4">
    <location>
        <begin position="112"/>
        <end position="129"/>
    </location>
</feature>
<feature type="compositionally biased region" description="Polar residues" evidence="4">
    <location>
        <begin position="1"/>
        <end position="10"/>
    </location>
</feature>
<keyword evidence="8" id="KW-1185">Reference proteome</keyword>
<feature type="compositionally biased region" description="Basic and acidic residues" evidence="4">
    <location>
        <begin position="42"/>
        <end position="54"/>
    </location>
</feature>